<protein>
    <submittedName>
        <fullName evidence="1">Uncharacterized protein</fullName>
    </submittedName>
</protein>
<dbReference type="Proteomes" id="UP001168877">
    <property type="component" value="Unassembled WGS sequence"/>
</dbReference>
<comment type="caution">
    <text evidence="1">The sequence shown here is derived from an EMBL/GenBank/DDBJ whole genome shotgun (WGS) entry which is preliminary data.</text>
</comment>
<sequence length="121" mass="13369">MLDIQNISKEDKLFNFMSGLQTWAQTELRRQGVNDRPTAMAAAKGLVDFRTNNATSTSDKKKSGNIKKGKIKEWKLIKGMASAPNQFVQGGLVPFAYLRAPALGSNAFPFRTQSPASRARH</sequence>
<accession>A0AA39SDQ5</accession>
<dbReference type="AlphaFoldDB" id="A0AA39SDQ5"/>
<evidence type="ECO:0000313" key="2">
    <source>
        <dbReference type="Proteomes" id="UP001168877"/>
    </source>
</evidence>
<dbReference type="EMBL" id="JAUESC010000382">
    <property type="protein sequence ID" value="KAK0587925.1"/>
    <property type="molecule type" value="Genomic_DNA"/>
</dbReference>
<evidence type="ECO:0000313" key="1">
    <source>
        <dbReference type="EMBL" id="KAK0587925.1"/>
    </source>
</evidence>
<gene>
    <name evidence="1" type="ORF">LWI29_031334</name>
</gene>
<proteinExistence type="predicted"/>
<reference evidence="1" key="2">
    <citation type="submission" date="2023-06" db="EMBL/GenBank/DDBJ databases">
        <authorList>
            <person name="Swenson N.G."/>
            <person name="Wegrzyn J.L."/>
            <person name="Mcevoy S.L."/>
        </authorList>
    </citation>
    <scope>NUCLEOTIDE SEQUENCE</scope>
    <source>
        <strain evidence="1">NS2018</strain>
        <tissue evidence="1">Leaf</tissue>
    </source>
</reference>
<keyword evidence="2" id="KW-1185">Reference proteome</keyword>
<name>A0AA39SDQ5_ACESA</name>
<organism evidence="1 2">
    <name type="scientific">Acer saccharum</name>
    <name type="common">Sugar maple</name>
    <dbReference type="NCBI Taxonomy" id="4024"/>
    <lineage>
        <taxon>Eukaryota</taxon>
        <taxon>Viridiplantae</taxon>
        <taxon>Streptophyta</taxon>
        <taxon>Embryophyta</taxon>
        <taxon>Tracheophyta</taxon>
        <taxon>Spermatophyta</taxon>
        <taxon>Magnoliopsida</taxon>
        <taxon>eudicotyledons</taxon>
        <taxon>Gunneridae</taxon>
        <taxon>Pentapetalae</taxon>
        <taxon>rosids</taxon>
        <taxon>malvids</taxon>
        <taxon>Sapindales</taxon>
        <taxon>Sapindaceae</taxon>
        <taxon>Hippocastanoideae</taxon>
        <taxon>Acereae</taxon>
        <taxon>Acer</taxon>
    </lineage>
</organism>
<reference evidence="1" key="1">
    <citation type="journal article" date="2022" name="Plant J.">
        <title>Strategies of tolerance reflected in two North American maple genomes.</title>
        <authorList>
            <person name="McEvoy S.L."/>
            <person name="Sezen U.U."/>
            <person name="Trouern-Trend A."/>
            <person name="McMahon S.M."/>
            <person name="Schaberg P.G."/>
            <person name="Yang J."/>
            <person name="Wegrzyn J.L."/>
            <person name="Swenson N.G."/>
        </authorList>
    </citation>
    <scope>NUCLEOTIDE SEQUENCE</scope>
    <source>
        <strain evidence="1">NS2018</strain>
    </source>
</reference>